<keyword evidence="5 13" id="KW-0963">Cytoplasm</keyword>
<evidence type="ECO:0000256" key="5">
    <source>
        <dbReference type="ARBA" id="ARBA00022490"/>
    </source>
</evidence>
<keyword evidence="6 13" id="KW-0808">Transferase</keyword>
<dbReference type="AlphaFoldDB" id="A0A2N0YXK4"/>
<keyword evidence="17" id="KW-1185">Reference proteome</keyword>
<keyword evidence="7 13" id="KW-0819">tRNA processing</keyword>
<dbReference type="Gene3D" id="3.90.870.10">
    <property type="entry name" value="DHBP synthase"/>
    <property type="match status" value="1"/>
</dbReference>
<evidence type="ECO:0000256" key="3">
    <source>
        <dbReference type="ARBA" id="ARBA00012584"/>
    </source>
</evidence>
<feature type="binding site" evidence="14">
    <location>
        <position position="147"/>
    </location>
    <ligand>
        <name>L-threonine</name>
        <dbReference type="ChEBI" id="CHEBI:57926"/>
    </ligand>
</feature>
<dbReference type="GO" id="GO:0005524">
    <property type="term" value="F:ATP binding"/>
    <property type="evidence" value="ECO:0007669"/>
    <property type="project" value="UniProtKB-UniRule"/>
</dbReference>
<dbReference type="GO" id="GO:0008033">
    <property type="term" value="P:tRNA processing"/>
    <property type="evidence" value="ECO:0007669"/>
    <property type="project" value="UniProtKB-KW"/>
</dbReference>
<dbReference type="PANTHER" id="PTHR17490">
    <property type="entry name" value="SUA5"/>
    <property type="match status" value="1"/>
</dbReference>
<feature type="binding site" evidence="14">
    <location>
        <position position="40"/>
    </location>
    <ligand>
        <name>L-threonine</name>
        <dbReference type="ChEBI" id="CHEBI:57926"/>
    </ligand>
</feature>
<keyword evidence="9 13" id="KW-0547">Nucleotide-binding</keyword>
<dbReference type="SUPFAM" id="SSF55821">
    <property type="entry name" value="YrdC/RibB"/>
    <property type="match status" value="1"/>
</dbReference>
<dbReference type="PROSITE" id="PS51163">
    <property type="entry name" value="YRDC"/>
    <property type="match status" value="1"/>
</dbReference>
<accession>A0A2N0YXK4</accession>
<dbReference type="PANTHER" id="PTHR17490:SF16">
    <property type="entry name" value="THREONYLCARBAMOYL-AMP SYNTHASE"/>
    <property type="match status" value="1"/>
</dbReference>
<dbReference type="GO" id="GO:0061710">
    <property type="term" value="F:L-threonylcarbamoyladenylate synthase"/>
    <property type="evidence" value="ECO:0007669"/>
    <property type="project" value="UniProtKB-EC"/>
</dbReference>
<evidence type="ECO:0000259" key="15">
    <source>
        <dbReference type="PROSITE" id="PS51163"/>
    </source>
</evidence>
<feature type="binding site" evidence="14">
    <location>
        <position position="149"/>
    </location>
    <ligand>
        <name>ATP</name>
        <dbReference type="ChEBI" id="CHEBI:30616"/>
    </ligand>
</feature>
<dbReference type="EMBL" id="PISE01000049">
    <property type="protein sequence ID" value="PKG21993.1"/>
    <property type="molecule type" value="Genomic_DNA"/>
</dbReference>
<comment type="function">
    <text evidence="13">Required for the formation of a threonylcarbamoyl group on adenosine at position 37 (t(6)A37) in tRNAs that read codons beginning with adenine.</text>
</comment>
<organism evidence="16 17">
    <name type="scientific">Niallia nealsonii</name>
    <dbReference type="NCBI Taxonomy" id="115979"/>
    <lineage>
        <taxon>Bacteria</taxon>
        <taxon>Bacillati</taxon>
        <taxon>Bacillota</taxon>
        <taxon>Bacilli</taxon>
        <taxon>Bacillales</taxon>
        <taxon>Bacillaceae</taxon>
        <taxon>Niallia</taxon>
    </lineage>
</organism>
<evidence type="ECO:0000313" key="16">
    <source>
        <dbReference type="EMBL" id="PKG21993.1"/>
    </source>
</evidence>
<dbReference type="Pfam" id="PF01300">
    <property type="entry name" value="Sua5_yciO_yrdC"/>
    <property type="match status" value="1"/>
</dbReference>
<dbReference type="EC" id="2.7.7.87" evidence="3 13"/>
<comment type="similarity">
    <text evidence="2 13">Belongs to the SUA5 family.</text>
</comment>
<feature type="binding site" evidence="14">
    <location>
        <position position="187"/>
    </location>
    <ligand>
        <name>L-threonine</name>
        <dbReference type="ChEBI" id="CHEBI:57926"/>
    </ligand>
</feature>
<dbReference type="FunFam" id="3.40.50.11030:FF:000001">
    <property type="entry name" value="Threonylcarbamoyl-AMP synthase"/>
    <property type="match status" value="1"/>
</dbReference>
<evidence type="ECO:0000256" key="7">
    <source>
        <dbReference type="ARBA" id="ARBA00022694"/>
    </source>
</evidence>
<dbReference type="PIRSF" id="PIRSF004930">
    <property type="entry name" value="Tln_factor_SUA5"/>
    <property type="match status" value="1"/>
</dbReference>
<evidence type="ECO:0000256" key="11">
    <source>
        <dbReference type="ARBA" id="ARBA00029774"/>
    </source>
</evidence>
<comment type="subcellular location">
    <subcellularLocation>
        <location evidence="1 13">Cytoplasm</location>
    </subcellularLocation>
</comment>
<dbReference type="InterPro" id="IPR006070">
    <property type="entry name" value="Sua5-like_dom"/>
</dbReference>
<dbReference type="Pfam" id="PF03481">
    <property type="entry name" value="Sua5_C"/>
    <property type="match status" value="1"/>
</dbReference>
<evidence type="ECO:0000256" key="9">
    <source>
        <dbReference type="ARBA" id="ARBA00022741"/>
    </source>
</evidence>
<feature type="domain" description="YrdC-like" evidence="15">
    <location>
        <begin position="18"/>
        <end position="205"/>
    </location>
</feature>
<dbReference type="InterPro" id="IPR050156">
    <property type="entry name" value="TC-AMP_synthase_SUA5"/>
</dbReference>
<dbReference type="Proteomes" id="UP000233375">
    <property type="component" value="Unassembled WGS sequence"/>
</dbReference>
<dbReference type="RefSeq" id="WP_101178876.1">
    <property type="nucleotide sequence ID" value="NZ_PISE01000049.1"/>
</dbReference>
<evidence type="ECO:0000256" key="2">
    <source>
        <dbReference type="ARBA" id="ARBA00007663"/>
    </source>
</evidence>
<keyword evidence="10 13" id="KW-0067">ATP-binding</keyword>
<dbReference type="GO" id="GO:0006450">
    <property type="term" value="P:regulation of translational fidelity"/>
    <property type="evidence" value="ECO:0007669"/>
    <property type="project" value="TreeGrafter"/>
</dbReference>
<feature type="binding site" evidence="14">
    <location>
        <position position="201"/>
    </location>
    <ligand>
        <name>ATP</name>
        <dbReference type="ChEBI" id="CHEBI:30616"/>
    </ligand>
</feature>
<evidence type="ECO:0000313" key="17">
    <source>
        <dbReference type="Proteomes" id="UP000233375"/>
    </source>
</evidence>
<evidence type="ECO:0000256" key="8">
    <source>
        <dbReference type="ARBA" id="ARBA00022695"/>
    </source>
</evidence>
<name>A0A2N0YXK4_9BACI</name>
<dbReference type="GO" id="GO:0003725">
    <property type="term" value="F:double-stranded RNA binding"/>
    <property type="evidence" value="ECO:0007669"/>
    <property type="project" value="UniProtKB-UniRule"/>
</dbReference>
<feature type="binding site" evidence="14">
    <location>
        <position position="63"/>
    </location>
    <ligand>
        <name>ATP</name>
        <dbReference type="ChEBI" id="CHEBI:30616"/>
    </ligand>
</feature>
<proteinExistence type="inferred from homology"/>
<feature type="binding site" evidence="14">
    <location>
        <position position="72"/>
    </location>
    <ligand>
        <name>L-threonine</name>
        <dbReference type="ChEBI" id="CHEBI:57926"/>
    </ligand>
</feature>
<gene>
    <name evidence="16" type="ORF">CWS01_19445</name>
</gene>
<evidence type="ECO:0000256" key="12">
    <source>
        <dbReference type="ARBA" id="ARBA00048366"/>
    </source>
</evidence>
<feature type="binding site" evidence="14">
    <location>
        <position position="240"/>
    </location>
    <ligand>
        <name>ATP</name>
        <dbReference type="ChEBI" id="CHEBI:30616"/>
    </ligand>
</feature>
<dbReference type="InterPro" id="IPR038385">
    <property type="entry name" value="Sua5/YwlC_C"/>
</dbReference>
<dbReference type="Gene3D" id="3.40.50.11030">
    <property type="entry name" value="Threonylcarbamoyl-AMP synthase, C-terminal domain"/>
    <property type="match status" value="1"/>
</dbReference>
<dbReference type="InterPro" id="IPR005145">
    <property type="entry name" value="Sua5_C"/>
</dbReference>
<comment type="catalytic activity">
    <reaction evidence="12 13">
        <text>L-threonine + hydrogencarbonate + ATP = L-threonylcarbamoyladenylate + diphosphate + H2O</text>
        <dbReference type="Rhea" id="RHEA:36407"/>
        <dbReference type="ChEBI" id="CHEBI:15377"/>
        <dbReference type="ChEBI" id="CHEBI:17544"/>
        <dbReference type="ChEBI" id="CHEBI:30616"/>
        <dbReference type="ChEBI" id="CHEBI:33019"/>
        <dbReference type="ChEBI" id="CHEBI:57926"/>
        <dbReference type="ChEBI" id="CHEBI:73682"/>
        <dbReference type="EC" id="2.7.7.87"/>
    </reaction>
</comment>
<protein>
    <recommendedName>
        <fullName evidence="4 13">Threonylcarbamoyl-AMP synthase</fullName>
        <shortName evidence="13">TC-AMP synthase</shortName>
        <ecNumber evidence="3 13">2.7.7.87</ecNumber>
    </recommendedName>
    <alternativeName>
        <fullName evidence="11 13">L-threonylcarbamoyladenylate synthase</fullName>
    </alternativeName>
</protein>
<evidence type="ECO:0000256" key="13">
    <source>
        <dbReference type="PIRNR" id="PIRNR004930"/>
    </source>
</evidence>
<feature type="binding site" evidence="14">
    <location>
        <position position="157"/>
    </location>
    <ligand>
        <name>ATP</name>
        <dbReference type="ChEBI" id="CHEBI:30616"/>
    </ligand>
</feature>
<dbReference type="FunFam" id="3.90.870.10:FF:000008">
    <property type="entry name" value="Threonylcarbamoyl-AMP synthase"/>
    <property type="match status" value="1"/>
</dbReference>
<dbReference type="GO" id="GO:0005737">
    <property type="term" value="C:cytoplasm"/>
    <property type="evidence" value="ECO:0007669"/>
    <property type="project" value="UniProtKB-SubCell"/>
</dbReference>
<evidence type="ECO:0000256" key="14">
    <source>
        <dbReference type="PIRSR" id="PIRSR004930-1"/>
    </source>
</evidence>
<reference evidence="16 17" key="1">
    <citation type="journal article" date="2003" name="Int. J. Syst. Evol. Microbiol.">
        <title>Bacillus nealsonii sp. nov., isolated from a spacecraft-assembly facility, whose spores are gamma-radiation resistant.</title>
        <authorList>
            <person name="Venkateswaran K."/>
            <person name="Kempf M."/>
            <person name="Chen F."/>
            <person name="Satomi M."/>
            <person name="Nicholson W."/>
            <person name="Kern R."/>
        </authorList>
    </citation>
    <scope>NUCLEOTIDE SEQUENCE [LARGE SCALE GENOMIC DNA]</scope>
    <source>
        <strain evidence="16 17">FO-92</strain>
    </source>
</reference>
<dbReference type="OrthoDB" id="9814580at2"/>
<keyword evidence="8 13" id="KW-0548">Nucleotidyltransferase</keyword>
<feature type="binding site" evidence="14">
    <location>
        <position position="127"/>
    </location>
    <ligand>
        <name>L-threonine</name>
        <dbReference type="ChEBI" id="CHEBI:57926"/>
    </ligand>
</feature>
<evidence type="ECO:0000256" key="10">
    <source>
        <dbReference type="ARBA" id="ARBA00022840"/>
    </source>
</evidence>
<sequence length="346" mass="37793">METIYWEVDKNVDSIESYPQIKKAADLLKQNEVVAFPTETVYGLGGNAKDDQAIKKIFAAKGRPSDNPLIIHIAKQEQIKEFVEEIPAVAKQLMEAFWPGALTIILRIKRGVLSPYATAGLPTVGVRMPDHPVALKVIEKSNLPIAAPSANQSGKPSPTSAVHVKEDLDGKIAGILDGGSTGVGVESTVIDCTDQMPTILRPGGITIEQIEKIIGEVHLDAALTNKEAKPKSPGMKYSHYAPDVPLFLVKGTKERLKLLINEAKQKGKKVGVLTTKEHENYFDADYIFACGKREDLETVAAALYEGLRSFNYKDVDIIYSEMFPETGVGQAVMNRLMKAAAHQVIE</sequence>
<evidence type="ECO:0000256" key="1">
    <source>
        <dbReference type="ARBA" id="ARBA00004496"/>
    </source>
</evidence>
<dbReference type="GO" id="GO:0000049">
    <property type="term" value="F:tRNA binding"/>
    <property type="evidence" value="ECO:0007669"/>
    <property type="project" value="TreeGrafter"/>
</dbReference>
<dbReference type="InterPro" id="IPR017945">
    <property type="entry name" value="DHBP_synth_RibB-like_a/b_dom"/>
</dbReference>
<dbReference type="NCBIfam" id="TIGR00057">
    <property type="entry name" value="L-threonylcarbamoyladenylate synthase"/>
    <property type="match status" value="1"/>
</dbReference>
<evidence type="ECO:0000256" key="6">
    <source>
        <dbReference type="ARBA" id="ARBA00022679"/>
    </source>
</evidence>
<feature type="binding site" evidence="14">
    <location>
        <position position="67"/>
    </location>
    <ligand>
        <name>ATP</name>
        <dbReference type="ChEBI" id="CHEBI:30616"/>
    </ligand>
</feature>
<evidence type="ECO:0000256" key="4">
    <source>
        <dbReference type="ARBA" id="ARBA00015492"/>
    </source>
</evidence>
<feature type="binding site" evidence="14">
    <location>
        <position position="123"/>
    </location>
    <ligand>
        <name>ATP</name>
        <dbReference type="ChEBI" id="CHEBI:30616"/>
    </ligand>
</feature>
<comment type="caution">
    <text evidence="16">The sequence shown here is derived from an EMBL/GenBank/DDBJ whole genome shotgun (WGS) entry which is preliminary data.</text>
</comment>
<dbReference type="InterPro" id="IPR010923">
    <property type="entry name" value="T(6)A37_SUA5"/>
</dbReference>